<dbReference type="InterPro" id="IPR036249">
    <property type="entry name" value="Thioredoxin-like_sf"/>
</dbReference>
<dbReference type="SUPFAM" id="SSF51905">
    <property type="entry name" value="FAD/NAD(P)-binding domain"/>
    <property type="match status" value="1"/>
</dbReference>
<protein>
    <submittedName>
        <fullName evidence="7">Phenol hydroxylase</fullName>
    </submittedName>
</protein>
<dbReference type="InterPro" id="IPR038220">
    <property type="entry name" value="PHOX_C_sf"/>
</dbReference>
<accession>A0A9Q8P920</accession>
<dbReference type="Gene3D" id="3.40.30.20">
    <property type="match status" value="1"/>
</dbReference>
<dbReference type="GeneID" id="71986000"/>
<evidence type="ECO:0000256" key="1">
    <source>
        <dbReference type="ARBA" id="ARBA00007801"/>
    </source>
</evidence>
<dbReference type="GO" id="GO:0071949">
    <property type="term" value="F:FAD binding"/>
    <property type="evidence" value="ECO:0007669"/>
    <property type="project" value="InterPro"/>
</dbReference>
<dbReference type="EMBL" id="CP090167">
    <property type="protein sequence ID" value="UJO17597.1"/>
    <property type="molecule type" value="Genomic_DNA"/>
</dbReference>
<evidence type="ECO:0000256" key="4">
    <source>
        <dbReference type="ARBA" id="ARBA00023002"/>
    </source>
</evidence>
<name>A0A9Q8P920_PASFU</name>
<evidence type="ECO:0000259" key="6">
    <source>
        <dbReference type="Pfam" id="PF07976"/>
    </source>
</evidence>
<feature type="domain" description="Phenol hydroxylase-like C-terminal dimerisation" evidence="6">
    <location>
        <begin position="268"/>
        <end position="316"/>
    </location>
</feature>
<keyword evidence="3" id="KW-0274">FAD</keyword>
<dbReference type="InterPro" id="IPR012941">
    <property type="entry name" value="Phe_hydrox_C_dim_dom"/>
</dbReference>
<dbReference type="RefSeq" id="XP_047761963.1">
    <property type="nucleotide sequence ID" value="XM_047905270.1"/>
</dbReference>
<comment type="similarity">
    <text evidence="1">Belongs to the PheA/TfdB FAD monooxygenase family.</text>
</comment>
<dbReference type="InterPro" id="IPR002938">
    <property type="entry name" value="FAD-bd"/>
</dbReference>
<dbReference type="InterPro" id="IPR050641">
    <property type="entry name" value="RIFMO-like"/>
</dbReference>
<dbReference type="GO" id="GO:0016709">
    <property type="term" value="F:oxidoreductase activity, acting on paired donors, with incorporation or reduction of molecular oxygen, NAD(P)H as one donor, and incorporation of one atom of oxygen"/>
    <property type="evidence" value="ECO:0007669"/>
    <property type="project" value="UniProtKB-ARBA"/>
</dbReference>
<feature type="domain" description="FAD-binding" evidence="5">
    <location>
        <begin position="4"/>
        <end position="108"/>
    </location>
</feature>
<dbReference type="Gene3D" id="3.50.50.60">
    <property type="entry name" value="FAD/NAD(P)-binding domain"/>
    <property type="match status" value="1"/>
</dbReference>
<keyword evidence="2" id="KW-0285">Flavoprotein</keyword>
<evidence type="ECO:0000313" key="7">
    <source>
        <dbReference type="EMBL" id="UJO17597.1"/>
    </source>
</evidence>
<evidence type="ECO:0000313" key="8">
    <source>
        <dbReference type="Proteomes" id="UP000756132"/>
    </source>
</evidence>
<evidence type="ECO:0000256" key="2">
    <source>
        <dbReference type="ARBA" id="ARBA00022630"/>
    </source>
</evidence>
<dbReference type="PRINTS" id="PR00420">
    <property type="entry name" value="RNGMNOXGNASE"/>
</dbReference>
<proteinExistence type="inferred from homology"/>
<dbReference type="KEGG" id="ffu:CLAFUR5_06122"/>
<dbReference type="Proteomes" id="UP000756132">
    <property type="component" value="Chromosome 5"/>
</dbReference>
<gene>
    <name evidence="7" type="ORF">CLAFUR5_06122</name>
</gene>
<keyword evidence="4" id="KW-0560">Oxidoreductase</keyword>
<dbReference type="Pfam" id="PF01494">
    <property type="entry name" value="FAD_binding_3"/>
    <property type="match status" value="1"/>
</dbReference>
<reference evidence="7" key="2">
    <citation type="journal article" date="2022" name="Microb. Genom.">
        <title>A chromosome-scale genome assembly of the tomato pathogen Cladosporium fulvum reveals a compartmentalized genome architecture and the presence of a dispensable chromosome.</title>
        <authorList>
            <person name="Zaccaron A.Z."/>
            <person name="Chen L.H."/>
            <person name="Samaras A."/>
            <person name="Stergiopoulos I."/>
        </authorList>
    </citation>
    <scope>NUCLEOTIDE SEQUENCE</scope>
    <source>
        <strain evidence="7">Race5_Kim</strain>
    </source>
</reference>
<evidence type="ECO:0000259" key="5">
    <source>
        <dbReference type="Pfam" id="PF01494"/>
    </source>
</evidence>
<dbReference type="Pfam" id="PF07976">
    <property type="entry name" value="Phe_hydrox_dim"/>
    <property type="match status" value="1"/>
</dbReference>
<dbReference type="OrthoDB" id="3934931at2759"/>
<dbReference type="InterPro" id="IPR036188">
    <property type="entry name" value="FAD/NAD-bd_sf"/>
</dbReference>
<sequence>MTQEQAVHEAKLAVAPFELEFVTVGWHKVYGIQQRVAERLVDRENIILAGDTAHTHSSGTAQGMDVGMHDVVSLGWRLAGVLKGWYPQAVLVNYSDERKAVAQQLIDNDKVISTLISGQKPESMQDRPEDVMTLMNEFMDKTGDFGLGLGVKYPRVNLLNDGDHAYAGVKIFPGNRALDALFARPGFRRQNVRLHEVPKNNGKFKVMVFVGKPDMTRSALSGLRAQVDKYKDRHAHAVDFLTIIKGLGLAFDEPLGMRKFGNAFWDIDSSAHWTYGIADFDGAVVVLRPDGIIGASAPLRGYEEVVVPYFDRLMLARASVKQAQTIDQRHIGELHVLNPFENSLTHSRKNVEVST</sequence>
<dbReference type="SUPFAM" id="SSF52833">
    <property type="entry name" value="Thioredoxin-like"/>
    <property type="match status" value="1"/>
</dbReference>
<reference evidence="7" key="1">
    <citation type="submission" date="2021-12" db="EMBL/GenBank/DDBJ databases">
        <authorList>
            <person name="Zaccaron A."/>
            <person name="Stergiopoulos I."/>
        </authorList>
    </citation>
    <scope>NUCLEOTIDE SEQUENCE</scope>
    <source>
        <strain evidence="7">Race5_Kim</strain>
    </source>
</reference>
<evidence type="ECO:0000256" key="3">
    <source>
        <dbReference type="ARBA" id="ARBA00022827"/>
    </source>
</evidence>
<dbReference type="AlphaFoldDB" id="A0A9Q8P920"/>
<dbReference type="PANTHER" id="PTHR43004:SF5">
    <property type="entry name" value="FAD-BINDING DOMAIN-CONTAINING PROTEIN"/>
    <property type="match status" value="1"/>
</dbReference>
<dbReference type="PANTHER" id="PTHR43004">
    <property type="entry name" value="TRK SYSTEM POTASSIUM UPTAKE PROTEIN"/>
    <property type="match status" value="1"/>
</dbReference>
<organism evidence="7 8">
    <name type="scientific">Passalora fulva</name>
    <name type="common">Tomato leaf mold</name>
    <name type="synonym">Cladosporium fulvum</name>
    <dbReference type="NCBI Taxonomy" id="5499"/>
    <lineage>
        <taxon>Eukaryota</taxon>
        <taxon>Fungi</taxon>
        <taxon>Dikarya</taxon>
        <taxon>Ascomycota</taxon>
        <taxon>Pezizomycotina</taxon>
        <taxon>Dothideomycetes</taxon>
        <taxon>Dothideomycetidae</taxon>
        <taxon>Mycosphaerellales</taxon>
        <taxon>Mycosphaerellaceae</taxon>
        <taxon>Fulvia</taxon>
    </lineage>
</organism>
<keyword evidence="8" id="KW-1185">Reference proteome</keyword>